<sequence>MAEDFMRVSDPEYQEHAVFGELERYAEFYERLADCVFQFVSVGTTAICNIDTYVYSAIAGTISSISMVLRDGRINDAYALLRKYYDSAVINVYAGLYLRENYEKWDFTAETLLAEQINGWLHGRVQLPEYRAMSNYIRSSERLHEVNRLLYADDSYKKLRQRCNDHTHYNFFENVMLNNREVYLRNRGAAIEQIRLDALAIFVLHFSCIVSVNEHYVMSSDYLDHLEFGAIPPEDSHYWVAPYVQEVFNSILRVHRPDLADVIKRNSSMQFDG</sequence>
<protein>
    <recommendedName>
        <fullName evidence="3">Immunity 49 family protein</fullName>
    </recommendedName>
</protein>
<dbReference type="Proteomes" id="UP001056648">
    <property type="component" value="Chromosome 1"/>
</dbReference>
<evidence type="ECO:0000313" key="1">
    <source>
        <dbReference type="EMBL" id="USE77246.1"/>
    </source>
</evidence>
<evidence type="ECO:0008006" key="3">
    <source>
        <dbReference type="Google" id="ProtNLM"/>
    </source>
</evidence>
<proteinExistence type="predicted"/>
<organism evidence="1 2">
    <name type="scientific">Cupriavidus gilardii</name>
    <dbReference type="NCBI Taxonomy" id="82541"/>
    <lineage>
        <taxon>Bacteria</taxon>
        <taxon>Pseudomonadati</taxon>
        <taxon>Pseudomonadota</taxon>
        <taxon>Betaproteobacteria</taxon>
        <taxon>Burkholderiales</taxon>
        <taxon>Burkholderiaceae</taxon>
        <taxon>Cupriavidus</taxon>
    </lineage>
</organism>
<name>A0ABY4VJS8_9BURK</name>
<gene>
    <name evidence="1" type="ORF">NDR89_08310</name>
</gene>
<keyword evidence="2" id="KW-1185">Reference proteome</keyword>
<accession>A0ABY4VJS8</accession>
<dbReference type="RefSeq" id="WP_252251718.1">
    <property type="nucleotide sequence ID" value="NZ_CP098735.1"/>
</dbReference>
<dbReference type="EMBL" id="CP098735">
    <property type="protein sequence ID" value="USE77246.1"/>
    <property type="molecule type" value="Genomic_DNA"/>
</dbReference>
<reference evidence="1" key="1">
    <citation type="submission" date="2022-06" db="EMBL/GenBank/DDBJ databases">
        <title>Complete genome sequence and characterization of Cupriavidus gilardii QJ1 isolated from contaminating cells.</title>
        <authorList>
            <person name="Qi J."/>
        </authorList>
    </citation>
    <scope>NUCLEOTIDE SEQUENCE</scope>
    <source>
        <strain evidence="1">QJ1</strain>
    </source>
</reference>
<evidence type="ECO:0000313" key="2">
    <source>
        <dbReference type="Proteomes" id="UP001056648"/>
    </source>
</evidence>